<dbReference type="SUPFAM" id="SSF51182">
    <property type="entry name" value="RmlC-like cupins"/>
    <property type="match status" value="1"/>
</dbReference>
<gene>
    <name evidence="1" type="ORF">BXY80_0398</name>
</gene>
<accession>A0A420DVS5</accession>
<dbReference type="Gene3D" id="2.60.120.10">
    <property type="entry name" value="Jelly Rolls"/>
    <property type="match status" value="1"/>
</dbReference>
<comment type="caution">
    <text evidence="1">The sequence shown here is derived from an EMBL/GenBank/DDBJ whole genome shotgun (WGS) entry which is preliminary data.</text>
</comment>
<evidence type="ECO:0000313" key="2">
    <source>
        <dbReference type="Proteomes" id="UP000284892"/>
    </source>
</evidence>
<dbReference type="InterPro" id="IPR011051">
    <property type="entry name" value="RmlC_Cupin_sf"/>
</dbReference>
<reference evidence="1 2" key="1">
    <citation type="submission" date="2018-09" db="EMBL/GenBank/DDBJ databases">
        <title>Genomic Encyclopedia of Archaeal and Bacterial Type Strains, Phase II (KMG-II): from individual species to whole genera.</title>
        <authorList>
            <person name="Goeker M."/>
        </authorList>
    </citation>
    <scope>NUCLEOTIDE SEQUENCE [LARGE SCALE GENOMIC DNA]</scope>
    <source>
        <strain evidence="1 2">DSM 26283</strain>
    </source>
</reference>
<name>A0A420DVS5_9FLAO</name>
<keyword evidence="2" id="KW-1185">Reference proteome</keyword>
<sequence length="133" mass="14908">MIKQFCNTNKNSFLIIGSIFSIIFLFNCKNKSTLPDPLEAGWNNIAVCEVLEDNESLRALKCTFPPSVGHNRHYHNAHFGYAISGGRMRIKDTTGIREVTIKKGAHFSSDGIDWHEVINIGDSTAIFLIIEPK</sequence>
<dbReference type="InterPro" id="IPR014710">
    <property type="entry name" value="RmlC-like_jellyroll"/>
</dbReference>
<dbReference type="Proteomes" id="UP000284892">
    <property type="component" value="Unassembled WGS sequence"/>
</dbReference>
<evidence type="ECO:0008006" key="3">
    <source>
        <dbReference type="Google" id="ProtNLM"/>
    </source>
</evidence>
<organism evidence="1 2">
    <name type="scientific">Ichthyenterobacterium magnum</name>
    <dbReference type="NCBI Taxonomy" id="1230530"/>
    <lineage>
        <taxon>Bacteria</taxon>
        <taxon>Pseudomonadati</taxon>
        <taxon>Bacteroidota</taxon>
        <taxon>Flavobacteriia</taxon>
        <taxon>Flavobacteriales</taxon>
        <taxon>Flavobacteriaceae</taxon>
        <taxon>Ichthyenterobacterium</taxon>
    </lineage>
</organism>
<protein>
    <recommendedName>
        <fullName evidence="3">Cupin 2 conserved barrel domain-containing protein</fullName>
    </recommendedName>
</protein>
<dbReference type="RefSeq" id="WP_120199537.1">
    <property type="nucleotide sequence ID" value="NZ_RAQJ01000001.1"/>
</dbReference>
<proteinExistence type="predicted"/>
<dbReference type="EMBL" id="RAQJ01000001">
    <property type="protein sequence ID" value="RKE98316.1"/>
    <property type="molecule type" value="Genomic_DNA"/>
</dbReference>
<dbReference type="AlphaFoldDB" id="A0A420DVS5"/>
<evidence type="ECO:0000313" key="1">
    <source>
        <dbReference type="EMBL" id="RKE98316.1"/>
    </source>
</evidence>
<dbReference type="OrthoDB" id="8480170at2"/>